<keyword evidence="1 5" id="KW-0328">Glycosyltransferase</keyword>
<dbReference type="InterPro" id="IPR004276">
    <property type="entry name" value="GlycoTrans_28_N"/>
</dbReference>
<feature type="non-terminal residue" evidence="5">
    <location>
        <position position="278"/>
    </location>
</feature>
<keyword evidence="2 5" id="KW-0808">Transferase</keyword>
<accession>A0A3B0VLI0</accession>
<dbReference type="GO" id="GO:0005975">
    <property type="term" value="P:carbohydrate metabolic process"/>
    <property type="evidence" value="ECO:0007669"/>
    <property type="project" value="InterPro"/>
</dbReference>
<dbReference type="SUPFAM" id="SSF53756">
    <property type="entry name" value="UDP-Glycosyltransferase/glycogen phosphorylase"/>
    <property type="match status" value="1"/>
</dbReference>
<feature type="domain" description="Glycosyltransferase family 28 N-terminal" evidence="3">
    <location>
        <begin position="3"/>
        <end position="143"/>
    </location>
</feature>
<reference evidence="5" key="1">
    <citation type="submission" date="2018-06" db="EMBL/GenBank/DDBJ databases">
        <authorList>
            <person name="Zhirakovskaya E."/>
        </authorList>
    </citation>
    <scope>NUCLEOTIDE SEQUENCE</scope>
</reference>
<dbReference type="CDD" id="cd03785">
    <property type="entry name" value="GT28_MurG"/>
    <property type="match status" value="1"/>
</dbReference>
<evidence type="ECO:0000256" key="1">
    <source>
        <dbReference type="ARBA" id="ARBA00022676"/>
    </source>
</evidence>
<dbReference type="AlphaFoldDB" id="A0A3B0VLI0"/>
<dbReference type="Gene3D" id="3.40.50.2000">
    <property type="entry name" value="Glycogen Phosphorylase B"/>
    <property type="match status" value="1"/>
</dbReference>
<sequence>MRVLVCAGGTGGGIYPALAATTALRNRGLATENILWVGTKGEMEQTLVPKVGIRLETIIGGAIAGVPLHRKAINGSKLLLSLGKAIRLVRRFRPDVMFMTGGYMAFPFTLACRWLGVPITIYLPDVEPGQSIQFSLRYAQKVAATTDGSATYVPADKLLVTGYPVRPELRAATNLSQKEALAAFDLQPDRPTLMVFGGSRGAQAINRALMGILPTLLKTMQIIHISGNLTWAEVEDNARALPQELRAFYRPFPYLHDEMGHAFRAADLVVARAGASML</sequence>
<dbReference type="PANTHER" id="PTHR21015:SF22">
    <property type="entry name" value="GLYCOSYLTRANSFERASE"/>
    <property type="match status" value="1"/>
</dbReference>
<dbReference type="GO" id="GO:0016758">
    <property type="term" value="F:hexosyltransferase activity"/>
    <property type="evidence" value="ECO:0007669"/>
    <property type="project" value="InterPro"/>
</dbReference>
<evidence type="ECO:0000313" key="5">
    <source>
        <dbReference type="EMBL" id="VAW41400.1"/>
    </source>
</evidence>
<name>A0A3B0VLI0_9ZZZZ</name>
<dbReference type="EC" id="2.4.1.227" evidence="5"/>
<dbReference type="InterPro" id="IPR007235">
    <property type="entry name" value="Glyco_trans_28_C"/>
</dbReference>
<protein>
    <submittedName>
        <fullName evidence="5">UDP-N-acetylglucosamine--N-acetylmuramyl-(Pentapeptide) pyrophosphoryl-undecaprenol N-acetylglucosamine transferase</fullName>
        <ecNumber evidence="5">2.4.1.227</ecNumber>
    </submittedName>
</protein>
<gene>
    <name evidence="5" type="ORF">MNBD_CHLOROFLEXI01-5085</name>
</gene>
<evidence type="ECO:0000256" key="2">
    <source>
        <dbReference type="ARBA" id="ARBA00022679"/>
    </source>
</evidence>
<proteinExistence type="predicted"/>
<dbReference type="Pfam" id="PF04101">
    <property type="entry name" value="Glyco_tran_28_C"/>
    <property type="match status" value="1"/>
</dbReference>
<feature type="domain" description="Glycosyl transferase family 28 C-terminal" evidence="4">
    <location>
        <begin position="192"/>
        <end position="277"/>
    </location>
</feature>
<dbReference type="PANTHER" id="PTHR21015">
    <property type="entry name" value="UDP-N-ACETYLGLUCOSAMINE--N-ACETYLMURAMYL-(PENTAPEPTIDE) PYROPHOSPHORYL-UNDECAPRENOL N-ACETYLGLUCOSAMINE TRANSFERASE 1"/>
    <property type="match status" value="1"/>
</dbReference>
<evidence type="ECO:0000259" key="4">
    <source>
        <dbReference type="Pfam" id="PF04101"/>
    </source>
</evidence>
<dbReference type="EMBL" id="UOEU01000840">
    <property type="protein sequence ID" value="VAW41400.1"/>
    <property type="molecule type" value="Genomic_DNA"/>
</dbReference>
<organism evidence="5">
    <name type="scientific">hydrothermal vent metagenome</name>
    <dbReference type="NCBI Taxonomy" id="652676"/>
    <lineage>
        <taxon>unclassified sequences</taxon>
        <taxon>metagenomes</taxon>
        <taxon>ecological metagenomes</taxon>
    </lineage>
</organism>
<dbReference type="Pfam" id="PF03033">
    <property type="entry name" value="Glyco_transf_28"/>
    <property type="match status" value="1"/>
</dbReference>
<evidence type="ECO:0000259" key="3">
    <source>
        <dbReference type="Pfam" id="PF03033"/>
    </source>
</evidence>